<dbReference type="OrthoDB" id="2310150at2759"/>
<dbReference type="InterPro" id="IPR023210">
    <property type="entry name" value="NADP_OxRdtase_dom"/>
</dbReference>
<dbReference type="PANTHER" id="PTHR43364:SF4">
    <property type="entry name" value="NAD(P)-LINKED OXIDOREDUCTASE SUPERFAMILY PROTEIN"/>
    <property type="match status" value="1"/>
</dbReference>
<dbReference type="InParanoid" id="W3XJ38"/>
<dbReference type="EMBL" id="KI912110">
    <property type="protein sequence ID" value="ETS86035.1"/>
    <property type="molecule type" value="Genomic_DNA"/>
</dbReference>
<dbReference type="eggNOG" id="ENOG502SI2J">
    <property type="taxonomic scope" value="Eukaryota"/>
</dbReference>
<reference evidence="4" key="1">
    <citation type="journal article" date="2015" name="BMC Genomics">
        <title>Genomic and transcriptomic analysis of the endophytic fungus Pestalotiopsis fici reveals its lifestyle and high potential for synthesis of natural products.</title>
        <authorList>
            <person name="Wang X."/>
            <person name="Zhang X."/>
            <person name="Liu L."/>
            <person name="Xiang M."/>
            <person name="Wang W."/>
            <person name="Sun X."/>
            <person name="Che Y."/>
            <person name="Guo L."/>
            <person name="Liu G."/>
            <person name="Guo L."/>
            <person name="Wang C."/>
            <person name="Yin W.B."/>
            <person name="Stadler M."/>
            <person name="Zhang X."/>
            <person name="Liu X."/>
        </authorList>
    </citation>
    <scope>NUCLEOTIDE SEQUENCE [LARGE SCALE GENOMIC DNA]</scope>
    <source>
        <strain evidence="4">W106-1 / CGMCC3.15140</strain>
    </source>
</reference>
<protein>
    <recommendedName>
        <fullName evidence="2">NADP-dependent oxidoreductase domain-containing protein</fullName>
    </recommendedName>
</protein>
<gene>
    <name evidence="3" type="ORF">PFICI_04060</name>
</gene>
<dbReference type="RefSeq" id="XP_007830832.1">
    <property type="nucleotide sequence ID" value="XM_007832641.1"/>
</dbReference>
<evidence type="ECO:0000313" key="3">
    <source>
        <dbReference type="EMBL" id="ETS86035.1"/>
    </source>
</evidence>
<dbReference type="AlphaFoldDB" id="W3XJ38"/>
<evidence type="ECO:0000256" key="1">
    <source>
        <dbReference type="ARBA" id="ARBA00023002"/>
    </source>
</evidence>
<dbReference type="Gene3D" id="3.20.20.100">
    <property type="entry name" value="NADP-dependent oxidoreductase domain"/>
    <property type="match status" value="1"/>
</dbReference>
<dbReference type="KEGG" id="pfy:PFICI_04060"/>
<feature type="domain" description="NADP-dependent oxidoreductase" evidence="2">
    <location>
        <begin position="1"/>
        <end position="152"/>
    </location>
</feature>
<evidence type="ECO:0000259" key="2">
    <source>
        <dbReference type="Pfam" id="PF00248"/>
    </source>
</evidence>
<dbReference type="InterPro" id="IPR050523">
    <property type="entry name" value="AKR_Detox_Biosynth"/>
</dbReference>
<evidence type="ECO:0000313" key="4">
    <source>
        <dbReference type="Proteomes" id="UP000030651"/>
    </source>
</evidence>
<dbReference type="SUPFAM" id="SSF51430">
    <property type="entry name" value="NAD(P)-linked oxidoreductase"/>
    <property type="match status" value="1"/>
</dbReference>
<keyword evidence="4" id="KW-1185">Reference proteome</keyword>
<dbReference type="Pfam" id="PF00248">
    <property type="entry name" value="Aldo_ket_red"/>
    <property type="match status" value="1"/>
</dbReference>
<proteinExistence type="predicted"/>
<dbReference type="HOGENOM" id="CLU_1540596_0_0_1"/>
<dbReference type="Proteomes" id="UP000030651">
    <property type="component" value="Unassembled WGS sequence"/>
</dbReference>
<dbReference type="GO" id="GO:0016491">
    <property type="term" value="F:oxidoreductase activity"/>
    <property type="evidence" value="ECO:0007669"/>
    <property type="project" value="UniProtKB-KW"/>
</dbReference>
<dbReference type="InterPro" id="IPR036812">
    <property type="entry name" value="NAD(P)_OxRdtase_dom_sf"/>
</dbReference>
<dbReference type="PANTHER" id="PTHR43364">
    <property type="entry name" value="NADH-SPECIFIC METHYLGLYOXAL REDUCTASE-RELATED"/>
    <property type="match status" value="1"/>
</dbReference>
<dbReference type="GeneID" id="19269073"/>
<organism evidence="3 4">
    <name type="scientific">Pestalotiopsis fici (strain W106-1 / CGMCC3.15140)</name>
    <dbReference type="NCBI Taxonomy" id="1229662"/>
    <lineage>
        <taxon>Eukaryota</taxon>
        <taxon>Fungi</taxon>
        <taxon>Dikarya</taxon>
        <taxon>Ascomycota</taxon>
        <taxon>Pezizomycotina</taxon>
        <taxon>Sordariomycetes</taxon>
        <taxon>Xylariomycetidae</taxon>
        <taxon>Amphisphaeriales</taxon>
        <taxon>Sporocadaceae</taxon>
        <taxon>Pestalotiopsis</taxon>
    </lineage>
</organism>
<keyword evidence="1" id="KW-0560">Oxidoreductase</keyword>
<name>W3XJ38_PESFW</name>
<accession>W3XJ38</accession>
<sequence length="174" mass="19538">MIDSKVHASPTLHRERILAEVNTSIDLLGIDKANTYYLHEFDRQTPLEEQCKAMNDAHRAGKFDNFGFSNLAPAEVKQMVHVCRRENWVVPSVYQGHYNAVAGGEEDELLPLLRKLELSYYAYSPAAGGLFSGTQTGDAAARKQSGRWKQDVRVVTAPSYGESWEYISTVLVRC</sequence>